<dbReference type="RefSeq" id="WP_283442772.1">
    <property type="nucleotide sequence ID" value="NZ_FXUL01000009.1"/>
</dbReference>
<feature type="binding site" evidence="9">
    <location>
        <begin position="124"/>
        <end position="127"/>
    </location>
    <ligand>
        <name>ATP</name>
        <dbReference type="ChEBI" id="CHEBI:30616"/>
    </ligand>
</feature>
<keyword evidence="12" id="KW-1185">Reference proteome</keyword>
<keyword evidence="4 9" id="KW-0808">Transferase</keyword>
<dbReference type="PANTHER" id="PTHR13697">
    <property type="entry name" value="PHOSPHOFRUCTOKINASE"/>
    <property type="match status" value="1"/>
</dbReference>
<feature type="binding site" evidence="9">
    <location>
        <begin position="83"/>
        <end position="84"/>
    </location>
    <ligand>
        <name>ATP</name>
        <dbReference type="ChEBI" id="CHEBI:30616"/>
    </ligand>
</feature>
<comment type="cofactor">
    <cofactor evidence="1 9">
        <name>Mg(2+)</name>
        <dbReference type="ChEBI" id="CHEBI:18420"/>
    </cofactor>
</comment>
<dbReference type="InterPro" id="IPR035966">
    <property type="entry name" value="PKF_sf"/>
</dbReference>
<dbReference type="Proteomes" id="UP001158049">
    <property type="component" value="Unassembled WGS sequence"/>
</dbReference>
<comment type="subcellular location">
    <subcellularLocation>
        <location evidence="9">Cytoplasm</location>
    </subcellularLocation>
</comment>
<dbReference type="InterPro" id="IPR012829">
    <property type="entry name" value="Phosphofructokinase_III"/>
</dbReference>
<comment type="caution">
    <text evidence="11">The sequence shown here is derived from an EMBL/GenBank/DDBJ whole genome shotgun (WGS) entry which is preliminary data.</text>
</comment>
<evidence type="ECO:0000256" key="9">
    <source>
        <dbReference type="HAMAP-Rule" id="MF_01976"/>
    </source>
</evidence>
<feature type="binding site" description="in other chain" evidence="9">
    <location>
        <begin position="147"/>
        <end position="149"/>
    </location>
    <ligand>
        <name>substrate</name>
        <note>ligand shared between dimeric partners</note>
    </ligand>
</feature>
<dbReference type="NCBIfam" id="NF002872">
    <property type="entry name" value="PRK03202.1"/>
    <property type="match status" value="1"/>
</dbReference>
<feature type="domain" description="Phosphofructokinase" evidence="10">
    <location>
        <begin position="7"/>
        <end position="319"/>
    </location>
</feature>
<dbReference type="Gene3D" id="3.40.50.450">
    <property type="match status" value="1"/>
</dbReference>
<proteinExistence type="inferred from homology"/>
<name>A0ABY1QCD4_9BURK</name>
<evidence type="ECO:0000256" key="8">
    <source>
        <dbReference type="ARBA" id="ARBA00023152"/>
    </source>
</evidence>
<dbReference type="EC" id="2.7.1.11" evidence="9"/>
<comment type="pathway">
    <text evidence="2 9">Carbohydrate degradation; glycolysis; D-glyceraldehyde 3-phosphate and glycerone phosphate from D-glucose: step 3/4.</text>
</comment>
<sequence length="369" mass="38489">MSAPVRRIAISTGGGDAPGLNAVIRAVLLSALGQGWECYGIRDGYNGLLMPERYPQGGMVLLTRERVRGIAHIGGTILGTSNRGDPLHYPVRQPDGTLAEVDRTDELIAGLAAHGIDALVSVGGDGSLLIANALHRKGVRVVSVPKTIDNDLDKTFTTFGFDTAVSFATECLDRLHSTAASHQRVIVVEVMGRYAGWIALHAGMAGGAHGILIPEIPFDIDKLASGLQMRDASGRPYSIIIVAEGARPAGGERALAAPAQAGRAERLGGIGERVAGAIQERSGKEVRLVVLGHLLRGGSPTAFDRLAALRFGAAAVRALAAGRSGVMVALAFPNVAYVALEDVAGRMKAVPLDCDTLQTARDLGICFGD</sequence>
<dbReference type="PROSITE" id="PS00433">
    <property type="entry name" value="PHOSPHOFRUCTOKINASE"/>
    <property type="match status" value="1"/>
</dbReference>
<reference evidence="11 12" key="1">
    <citation type="submission" date="2017-05" db="EMBL/GenBank/DDBJ databases">
        <authorList>
            <person name="Varghese N."/>
            <person name="Submissions S."/>
        </authorList>
    </citation>
    <scope>NUCLEOTIDE SEQUENCE [LARGE SCALE GENOMIC DNA]</scope>
    <source>
        <strain evidence="11 12">DSM 26001</strain>
    </source>
</reference>
<feature type="binding site" evidence="9">
    <location>
        <position position="184"/>
    </location>
    <ligand>
        <name>substrate</name>
        <note>ligand shared between dimeric partners</note>
    </ligand>
</feature>
<dbReference type="SUPFAM" id="SSF53784">
    <property type="entry name" value="Phosphofructokinase"/>
    <property type="match status" value="1"/>
</dbReference>
<feature type="active site" description="Proton acceptor" evidence="9">
    <location>
        <position position="149"/>
    </location>
</feature>
<accession>A0ABY1QCD4</accession>
<keyword evidence="9" id="KW-0547">Nucleotide-binding</keyword>
<keyword evidence="9" id="KW-0067">ATP-binding</keyword>
<feature type="binding site" description="in other chain" evidence="9">
    <location>
        <begin position="293"/>
        <end position="296"/>
    </location>
    <ligand>
        <name>substrate</name>
        <note>ligand shared between dimeric partners</note>
    </ligand>
</feature>
<keyword evidence="7 9" id="KW-0460">Magnesium</keyword>
<evidence type="ECO:0000256" key="5">
    <source>
        <dbReference type="ARBA" id="ARBA00022723"/>
    </source>
</evidence>
<dbReference type="PIRSF" id="PIRSF000532">
    <property type="entry name" value="ATP_PFK_prok"/>
    <property type="match status" value="1"/>
</dbReference>
<comment type="subunit">
    <text evidence="9">Homodimer or homotetramer.</text>
</comment>
<evidence type="ECO:0000256" key="1">
    <source>
        <dbReference type="ARBA" id="ARBA00001946"/>
    </source>
</evidence>
<feature type="binding site" description="in other chain" evidence="9">
    <location>
        <position position="244"/>
    </location>
    <ligand>
        <name>substrate</name>
        <note>ligand shared between dimeric partners</note>
    </ligand>
</feature>
<evidence type="ECO:0000259" key="10">
    <source>
        <dbReference type="Pfam" id="PF00365"/>
    </source>
</evidence>
<keyword evidence="3 9" id="KW-0963">Cytoplasm</keyword>
<dbReference type="EMBL" id="FXUL01000009">
    <property type="protein sequence ID" value="SMP63551.1"/>
    <property type="molecule type" value="Genomic_DNA"/>
</dbReference>
<dbReference type="Gene3D" id="3.40.50.460">
    <property type="entry name" value="Phosphofructokinase domain"/>
    <property type="match status" value="1"/>
</dbReference>
<dbReference type="InterPro" id="IPR022953">
    <property type="entry name" value="ATP_PFK"/>
</dbReference>
<keyword evidence="5 9" id="KW-0479">Metal-binding</keyword>
<dbReference type="InterPro" id="IPR012003">
    <property type="entry name" value="ATP_PFK_prok-type"/>
</dbReference>
<keyword evidence="6 9" id="KW-0418">Kinase</keyword>
<organism evidence="11 12">
    <name type="scientific">Noviherbaspirillum suwonense</name>
    <dbReference type="NCBI Taxonomy" id="1224511"/>
    <lineage>
        <taxon>Bacteria</taxon>
        <taxon>Pseudomonadati</taxon>
        <taxon>Pseudomonadota</taxon>
        <taxon>Betaproteobacteria</taxon>
        <taxon>Burkholderiales</taxon>
        <taxon>Oxalobacteraceae</taxon>
        <taxon>Noviherbaspirillum</taxon>
    </lineage>
</organism>
<comment type="catalytic activity">
    <reaction evidence="9">
        <text>beta-D-fructose 6-phosphate + ATP = beta-D-fructose 1,6-bisphosphate + ADP + H(+)</text>
        <dbReference type="Rhea" id="RHEA:16109"/>
        <dbReference type="ChEBI" id="CHEBI:15378"/>
        <dbReference type="ChEBI" id="CHEBI:30616"/>
        <dbReference type="ChEBI" id="CHEBI:32966"/>
        <dbReference type="ChEBI" id="CHEBI:57634"/>
        <dbReference type="ChEBI" id="CHEBI:456216"/>
        <dbReference type="EC" id="2.7.1.11"/>
    </reaction>
</comment>
<gene>
    <name evidence="9" type="primary">pfkA</name>
    <name evidence="11" type="ORF">SAMN06295970_10996</name>
</gene>
<dbReference type="PRINTS" id="PR00476">
    <property type="entry name" value="PHFRCTKINASE"/>
</dbReference>
<dbReference type="PANTHER" id="PTHR13697:SF52">
    <property type="entry name" value="ATP-DEPENDENT 6-PHOSPHOFRUCTOKINASE 3"/>
    <property type="match status" value="1"/>
</dbReference>
<evidence type="ECO:0000256" key="2">
    <source>
        <dbReference type="ARBA" id="ARBA00004679"/>
    </source>
</evidence>
<dbReference type="InterPro" id="IPR015912">
    <property type="entry name" value="Phosphofructokinase_CS"/>
</dbReference>
<comment type="caution">
    <text evidence="9">Lacks conserved residue(s) required for the propagation of feature annotation.</text>
</comment>
<comment type="function">
    <text evidence="9">Catalyzes the phosphorylation of D-fructose 6-phosphate to fructose 1,6-bisphosphate by ATP, the first committing step of glycolysis.</text>
</comment>
<evidence type="ECO:0000256" key="4">
    <source>
        <dbReference type="ARBA" id="ARBA00022679"/>
    </source>
</evidence>
<evidence type="ECO:0000256" key="7">
    <source>
        <dbReference type="ARBA" id="ARBA00022842"/>
    </source>
</evidence>
<feature type="binding site" evidence="9">
    <location>
        <position position="125"/>
    </location>
    <ligand>
        <name>Mg(2+)</name>
        <dbReference type="ChEBI" id="CHEBI:18420"/>
        <note>catalytic</note>
    </ligand>
</feature>
<dbReference type="InterPro" id="IPR000023">
    <property type="entry name" value="Phosphofructokinase_dom"/>
</dbReference>
<evidence type="ECO:0000313" key="12">
    <source>
        <dbReference type="Proteomes" id="UP001158049"/>
    </source>
</evidence>
<dbReference type="HAMAP" id="MF_01976">
    <property type="entry name" value="Phosphofructokinase_III"/>
    <property type="match status" value="1"/>
</dbReference>
<evidence type="ECO:0000256" key="6">
    <source>
        <dbReference type="ARBA" id="ARBA00022777"/>
    </source>
</evidence>
<feature type="binding site" evidence="9">
    <location>
        <position position="15"/>
    </location>
    <ligand>
        <name>ATP</name>
        <dbReference type="ChEBI" id="CHEBI:30616"/>
    </ligand>
</feature>
<evidence type="ECO:0000256" key="3">
    <source>
        <dbReference type="ARBA" id="ARBA00022490"/>
    </source>
</evidence>
<protein>
    <recommendedName>
        <fullName evidence="9">ATP-dependent 6-phosphofructokinase</fullName>
        <shortName evidence="9">ATP-PFK</shortName>
        <shortName evidence="9">Phosphofructokinase</shortName>
        <ecNumber evidence="9">2.7.1.11</ecNumber>
    </recommendedName>
    <alternativeName>
        <fullName evidence="9">Phosphohexokinase</fullName>
    </alternativeName>
</protein>
<keyword evidence="8 9" id="KW-0324">Glycolysis</keyword>
<comment type="similarity">
    <text evidence="9">Belongs to the phosphofructokinase type A (PFKA) family. Mixed-substrate PFK group III subfamily.</text>
</comment>
<feature type="site" description="Important for substrate specificity; cannot use PPi as phosphoryl donor" evidence="9">
    <location>
        <position position="126"/>
    </location>
</feature>
<feature type="binding site" description="in other chain" evidence="9">
    <location>
        <begin position="191"/>
        <end position="193"/>
    </location>
    <ligand>
        <name>substrate</name>
        <note>ligand shared between dimeric partners</note>
    </ligand>
</feature>
<dbReference type="Pfam" id="PF00365">
    <property type="entry name" value="PFK"/>
    <property type="match status" value="1"/>
</dbReference>
<feature type="binding site" evidence="9">
    <location>
        <position position="287"/>
    </location>
    <ligand>
        <name>substrate</name>
        <note>ligand shared between dimeric partners</note>
    </ligand>
</feature>
<evidence type="ECO:0000313" key="11">
    <source>
        <dbReference type="EMBL" id="SMP63551.1"/>
    </source>
</evidence>